<comment type="subcellular location">
    <subcellularLocation>
        <location evidence="1">Cytoplasm</location>
    </subcellularLocation>
</comment>
<dbReference type="Gene3D" id="1.10.260.30">
    <property type="entry name" value="Signal recognition particle, SRP54 subunit, M-domain"/>
    <property type="match status" value="1"/>
</dbReference>
<keyword evidence="5" id="KW-0378">Hydrolase</keyword>
<comment type="similarity">
    <text evidence="2">Belongs to the GTP-binding SRP family. SRP54 subfamily.</text>
</comment>
<keyword evidence="8" id="KW-0733">Signal recognition particle</keyword>
<evidence type="ECO:0000256" key="11">
    <source>
        <dbReference type="ARBA" id="ARBA00048027"/>
    </source>
</evidence>
<evidence type="ECO:0000256" key="5">
    <source>
        <dbReference type="ARBA" id="ARBA00022801"/>
    </source>
</evidence>
<dbReference type="GO" id="GO:0006614">
    <property type="term" value="P:SRP-dependent cotranslational protein targeting to membrane"/>
    <property type="evidence" value="ECO:0007669"/>
    <property type="project" value="InterPro"/>
</dbReference>
<feature type="domain" description="AAA+ ATPase" evidence="12">
    <location>
        <begin position="85"/>
        <end position="237"/>
    </location>
</feature>
<evidence type="ECO:0000256" key="1">
    <source>
        <dbReference type="ARBA" id="ARBA00004496"/>
    </source>
</evidence>
<evidence type="ECO:0000256" key="2">
    <source>
        <dbReference type="ARBA" id="ARBA00005450"/>
    </source>
</evidence>
<dbReference type="GO" id="GO:0048500">
    <property type="term" value="C:signal recognition particle"/>
    <property type="evidence" value="ECO:0007669"/>
    <property type="project" value="InterPro"/>
</dbReference>
<evidence type="ECO:0000256" key="3">
    <source>
        <dbReference type="ARBA" id="ARBA00022490"/>
    </source>
</evidence>
<dbReference type="SUPFAM" id="SSF47364">
    <property type="entry name" value="Domain of the SRP/SRP receptor G-proteins"/>
    <property type="match status" value="1"/>
</dbReference>
<evidence type="ECO:0000259" key="12">
    <source>
        <dbReference type="SMART" id="SM00382"/>
    </source>
</evidence>
<dbReference type="Pfam" id="PF02881">
    <property type="entry name" value="SRP54_N"/>
    <property type="match status" value="1"/>
</dbReference>
<dbReference type="Pfam" id="PF00448">
    <property type="entry name" value="SRP54"/>
    <property type="match status" value="1"/>
</dbReference>
<dbReference type="SUPFAM" id="SSF47446">
    <property type="entry name" value="Signal peptide-binding domain"/>
    <property type="match status" value="1"/>
</dbReference>
<keyword evidence="6" id="KW-0694">RNA-binding</keyword>
<dbReference type="InterPro" id="IPR027417">
    <property type="entry name" value="P-loop_NTPase"/>
</dbReference>
<evidence type="ECO:0000256" key="6">
    <source>
        <dbReference type="ARBA" id="ARBA00022884"/>
    </source>
</evidence>
<dbReference type="SMART" id="SM00962">
    <property type="entry name" value="SRP54"/>
    <property type="match status" value="1"/>
</dbReference>
<dbReference type="InterPro" id="IPR022941">
    <property type="entry name" value="SRP54"/>
</dbReference>
<accession>A0A6G9HGV7</accession>
<dbReference type="PANTHER" id="PTHR11564">
    <property type="entry name" value="SIGNAL RECOGNITION PARTICLE 54K PROTEIN SRP54"/>
    <property type="match status" value="1"/>
</dbReference>
<protein>
    <recommendedName>
        <fullName evidence="10">signal-recognition-particle GTPase</fullName>
        <ecNumber evidence="10">3.6.5.4</ecNumber>
    </recommendedName>
</protein>
<feature type="domain" description="Signal recognition particle SRP54 helical bundle" evidence="14">
    <location>
        <begin position="1"/>
        <end position="74"/>
    </location>
</feature>
<dbReference type="AlphaFoldDB" id="A0A6G9HGV7"/>
<dbReference type="GO" id="GO:0003924">
    <property type="term" value="F:GTPase activity"/>
    <property type="evidence" value="ECO:0007669"/>
    <property type="project" value="InterPro"/>
</dbReference>
<dbReference type="InterPro" id="IPR036225">
    <property type="entry name" value="SRP/SRP_N"/>
</dbReference>
<dbReference type="InterPro" id="IPR004125">
    <property type="entry name" value="Signal_recog_particle_SRP54_M"/>
</dbReference>
<evidence type="ECO:0000256" key="8">
    <source>
        <dbReference type="ARBA" id="ARBA00023135"/>
    </source>
</evidence>
<dbReference type="Gene3D" id="3.40.50.300">
    <property type="entry name" value="P-loop containing nucleotide triphosphate hydrolases"/>
    <property type="match status" value="1"/>
</dbReference>
<evidence type="ECO:0000256" key="7">
    <source>
        <dbReference type="ARBA" id="ARBA00023134"/>
    </source>
</evidence>
<evidence type="ECO:0000259" key="13">
    <source>
        <dbReference type="SMART" id="SM00962"/>
    </source>
</evidence>
<dbReference type="Gene3D" id="1.20.120.140">
    <property type="entry name" value="Signal recognition particle SRP54, nucleotide-binding domain"/>
    <property type="match status" value="1"/>
</dbReference>
<dbReference type="InterPro" id="IPR013822">
    <property type="entry name" value="Signal_recog_particl_SRP54_hlx"/>
</dbReference>
<evidence type="ECO:0000256" key="9">
    <source>
        <dbReference type="ARBA" id="ARBA00023274"/>
    </source>
</evidence>
<dbReference type="SUPFAM" id="SSF52540">
    <property type="entry name" value="P-loop containing nucleoside triphosphate hydrolases"/>
    <property type="match status" value="1"/>
</dbReference>
<dbReference type="InterPro" id="IPR036891">
    <property type="entry name" value="Signal_recog_part_SRP54_M_sf"/>
</dbReference>
<dbReference type="Pfam" id="PF02978">
    <property type="entry name" value="SRP_SPB"/>
    <property type="match status" value="1"/>
</dbReference>
<evidence type="ECO:0000256" key="10">
    <source>
        <dbReference type="ARBA" id="ARBA00035672"/>
    </source>
</evidence>
<dbReference type="PANTHER" id="PTHR11564:SF5">
    <property type="entry name" value="SIGNAL RECOGNITION PARTICLE SUBUNIT SRP54"/>
    <property type="match status" value="1"/>
</dbReference>
<keyword evidence="4" id="KW-0547">Nucleotide-binding</keyword>
<evidence type="ECO:0000259" key="14">
    <source>
        <dbReference type="SMART" id="SM00963"/>
    </source>
</evidence>
<evidence type="ECO:0000256" key="4">
    <source>
        <dbReference type="ARBA" id="ARBA00022741"/>
    </source>
</evidence>
<dbReference type="InterPro" id="IPR000897">
    <property type="entry name" value="SRP54_GTPase_dom"/>
</dbReference>
<dbReference type="GO" id="GO:0008312">
    <property type="term" value="F:7S RNA binding"/>
    <property type="evidence" value="ECO:0007669"/>
    <property type="project" value="InterPro"/>
</dbReference>
<keyword evidence="3" id="KW-0963">Cytoplasm</keyword>
<comment type="catalytic activity">
    <reaction evidence="11">
        <text>GTP + H2O = GDP + phosphate + H(+)</text>
        <dbReference type="Rhea" id="RHEA:19669"/>
        <dbReference type="ChEBI" id="CHEBI:15377"/>
        <dbReference type="ChEBI" id="CHEBI:15378"/>
        <dbReference type="ChEBI" id="CHEBI:37565"/>
        <dbReference type="ChEBI" id="CHEBI:43474"/>
        <dbReference type="ChEBI" id="CHEBI:58189"/>
        <dbReference type="EC" id="3.6.5.4"/>
    </reaction>
</comment>
<feature type="domain" description="SRP54-type proteins GTP-binding" evidence="13">
    <location>
        <begin position="86"/>
        <end position="281"/>
    </location>
</feature>
<reference evidence="15" key="1">
    <citation type="journal article" date="2020" name="J. ISSAAS">
        <title>Lactobacilli and other gastrointestinal microbiota of Peromyscus leucopus, reservoir host for agents of Lyme disease and other zoonoses in North America.</title>
        <authorList>
            <person name="Milovic A."/>
            <person name="Bassam K."/>
            <person name="Shao H."/>
            <person name="Chatzistamou I."/>
            <person name="Tufts D.M."/>
            <person name="Diuk-Wasser M."/>
            <person name="Barbour A.G."/>
        </authorList>
    </citation>
    <scope>NUCLEOTIDE SEQUENCE</scope>
    <source>
        <strain evidence="15">LL85</strain>
    </source>
</reference>
<dbReference type="SMART" id="SM00963">
    <property type="entry name" value="SRP54_N"/>
    <property type="match status" value="1"/>
</dbReference>
<dbReference type="GO" id="GO:0005525">
    <property type="term" value="F:GTP binding"/>
    <property type="evidence" value="ECO:0007669"/>
    <property type="project" value="UniProtKB-KW"/>
</dbReference>
<sequence>MKKKLINNTITEEDVAEVLKQIRIVLMDSDVSLIVVKNFIKSIKSKVVDKVIDSKTDPEQFLLNVIKKELIEILGKEQKPINLGKPTKIMMVGLQGSGKTTTAAKLSNYFRNKNAVKPLMVGLDIYRPGAIDQLKQLANEIKVDFYDHGTQNPRQTAIEALELAKNNGNDFIVFDTAGRLQTDEKLIQELIDLKKTINPTDILLVVDAMSGQDMINVAQEFNNKLNLTGIIITKLDSDAKAGVALSLASLLNVPIKMTGVGEKVGSIDLFYPERMADRILGLGDIMTLAEKASDVIDEDRGKKTILRMLSGKMDLEDLLWQVQQMNKLGSLDSVMKMMPGTAKISESQINAAEEKMRVWKILMNSMTLKERRNPSLIRRSLSRRTRIIKGSGRKPDELNKMLNEFEQSKKKMDQIGSMLKKGKNPQSILKNFGN</sequence>
<dbReference type="InterPro" id="IPR042101">
    <property type="entry name" value="SRP54_N_sf"/>
</dbReference>
<dbReference type="InterPro" id="IPR003593">
    <property type="entry name" value="AAA+_ATPase"/>
</dbReference>
<proteinExistence type="inferred from homology"/>
<evidence type="ECO:0000313" key="15">
    <source>
        <dbReference type="EMBL" id="QIQ09927.1"/>
    </source>
</evidence>
<dbReference type="SMART" id="SM00382">
    <property type="entry name" value="AAA"/>
    <property type="match status" value="1"/>
</dbReference>
<name>A0A6G9HGV7_9MOLU</name>
<dbReference type="InterPro" id="IPR004780">
    <property type="entry name" value="SRP"/>
</dbReference>
<keyword evidence="9" id="KW-0687">Ribonucleoprotein</keyword>
<dbReference type="EC" id="3.6.5.4" evidence="10"/>
<gene>
    <name evidence="15" type="primary">ffh</name>
    <name evidence="15" type="ORF">PlMoll_0900</name>
</gene>
<dbReference type="NCBIfam" id="TIGR00959">
    <property type="entry name" value="ffh"/>
    <property type="match status" value="1"/>
</dbReference>
<keyword evidence="7" id="KW-0342">GTP-binding</keyword>
<organism evidence="15">
    <name type="scientific">uncultured Mycoplasmataceae bacterium</name>
    <dbReference type="NCBI Taxonomy" id="300027"/>
    <lineage>
        <taxon>Bacteria</taxon>
        <taxon>Bacillati</taxon>
        <taxon>Mycoplasmatota</taxon>
        <taxon>Mollicutes</taxon>
        <taxon>Mycoplasmataceae</taxon>
        <taxon>environmental samples</taxon>
    </lineage>
</organism>
<dbReference type="EMBL" id="MN991199">
    <property type="protein sequence ID" value="QIQ09927.1"/>
    <property type="molecule type" value="Genomic_DNA"/>
</dbReference>